<comment type="caution">
    <text evidence="1">The sequence shown here is derived from an EMBL/GenBank/DDBJ whole genome shotgun (WGS) entry which is preliminary data.</text>
</comment>
<evidence type="ECO:0000313" key="2">
    <source>
        <dbReference type="Proteomes" id="UP000093501"/>
    </source>
</evidence>
<dbReference type="EMBL" id="MBQD01000024">
    <property type="protein sequence ID" value="OCL32037.1"/>
    <property type="molecule type" value="Genomic_DNA"/>
</dbReference>
<dbReference type="RefSeq" id="WP_068752385.1">
    <property type="nucleotide sequence ID" value="NZ_LR214441.1"/>
</dbReference>
<name>A0A1C0AJ10_9ACTN</name>
<proteinExistence type="predicted"/>
<sequence>MSQLDVNLASTVYRDRADGVAMDAEVRRIIAERNRLAEPGPDHHWSWWEGVMDVFRGMRLPGHHTALSGT</sequence>
<evidence type="ECO:0000313" key="1">
    <source>
        <dbReference type="EMBL" id="OCL32037.1"/>
    </source>
</evidence>
<accession>A0A1C0AJ10</accession>
<protein>
    <submittedName>
        <fullName evidence="1">Uncharacterized protein</fullName>
    </submittedName>
</protein>
<gene>
    <name evidence="1" type="ORF">BCR15_08315</name>
</gene>
<organism evidence="1 2">
    <name type="scientific">Tessaracoccus lapidicaptus</name>
    <dbReference type="NCBI Taxonomy" id="1427523"/>
    <lineage>
        <taxon>Bacteria</taxon>
        <taxon>Bacillati</taxon>
        <taxon>Actinomycetota</taxon>
        <taxon>Actinomycetes</taxon>
        <taxon>Propionibacteriales</taxon>
        <taxon>Propionibacteriaceae</taxon>
        <taxon>Tessaracoccus</taxon>
    </lineage>
</organism>
<keyword evidence="2" id="KW-1185">Reference proteome</keyword>
<dbReference type="AlphaFoldDB" id="A0A1C0AJ10"/>
<reference evidence="2" key="1">
    <citation type="submission" date="2016-07" db="EMBL/GenBank/DDBJ databases">
        <authorList>
            <person name="Florea S."/>
            <person name="Webb J.S."/>
            <person name="Jaromczyk J."/>
            <person name="Schardl C.L."/>
        </authorList>
    </citation>
    <scope>NUCLEOTIDE SEQUENCE [LARGE SCALE GENOMIC DNA]</scope>
    <source>
        <strain evidence="2">IPBSL-7</strain>
    </source>
</reference>
<dbReference type="Proteomes" id="UP000093501">
    <property type="component" value="Unassembled WGS sequence"/>
</dbReference>